<sequence length="215" mass="23197">MLDRLSKQAFGAVCALFMLGAGIAHAQDTAVADPQGAVAFIESVADDTKAVWSDSTLSDADRTTAFRKIFRQAADIDLLAKGMLGRHYRSATPDQRSAYMVAMTDYIIGEFDKRMQQIGFKDVEIVGTTPASGKGGHLFVRTKVDRAEGAPILADWRVRKKDGGFQIVNLEVEGINLLITNREQFSARIAEIGLDGLIAELKATYSTASAAPVGN</sequence>
<evidence type="ECO:0000313" key="3">
    <source>
        <dbReference type="Proteomes" id="UP001217500"/>
    </source>
</evidence>
<keyword evidence="1" id="KW-0732">Signal</keyword>
<gene>
    <name evidence="2" type="ORF">PH603_11115</name>
</gene>
<name>A0AAE9XKY6_9PROT</name>
<dbReference type="InterPro" id="IPR042245">
    <property type="entry name" value="Tgt2/MlaC_sf"/>
</dbReference>
<dbReference type="EMBL" id="CP116805">
    <property type="protein sequence ID" value="WCL53089.1"/>
    <property type="molecule type" value="Genomic_DNA"/>
</dbReference>
<dbReference type="PANTHER" id="PTHR36573:SF1">
    <property type="entry name" value="INTERMEMBRANE PHOSPHOLIPID TRANSPORT SYSTEM BINDING PROTEIN MLAC"/>
    <property type="match status" value="1"/>
</dbReference>
<feature type="chain" id="PRO_5041940245" evidence="1">
    <location>
        <begin position="27"/>
        <end position="215"/>
    </location>
</feature>
<protein>
    <submittedName>
        <fullName evidence="2">ABC transporter substrate-binding protein</fullName>
    </submittedName>
</protein>
<dbReference type="Proteomes" id="UP001217500">
    <property type="component" value="Chromosome"/>
</dbReference>
<dbReference type="AlphaFoldDB" id="A0AAE9XKY6"/>
<dbReference type="KEGG" id="gso:PH603_11115"/>
<dbReference type="RefSeq" id="WP_289502601.1">
    <property type="nucleotide sequence ID" value="NZ_CP116805.1"/>
</dbReference>
<dbReference type="Gene3D" id="3.10.450.710">
    <property type="entry name" value="Tgt2/MlaC"/>
    <property type="match status" value="1"/>
</dbReference>
<feature type="signal peptide" evidence="1">
    <location>
        <begin position="1"/>
        <end position="26"/>
    </location>
</feature>
<keyword evidence="3" id="KW-1185">Reference proteome</keyword>
<dbReference type="Pfam" id="PF05494">
    <property type="entry name" value="MlaC"/>
    <property type="match status" value="1"/>
</dbReference>
<organism evidence="2 3">
    <name type="scientific">Gimibacter soli</name>
    <dbReference type="NCBI Taxonomy" id="3024400"/>
    <lineage>
        <taxon>Bacteria</taxon>
        <taxon>Pseudomonadati</taxon>
        <taxon>Pseudomonadota</taxon>
        <taxon>Alphaproteobacteria</taxon>
        <taxon>Kordiimonadales</taxon>
        <taxon>Temperatibacteraceae</taxon>
        <taxon>Gimibacter</taxon>
    </lineage>
</organism>
<dbReference type="PANTHER" id="PTHR36573">
    <property type="entry name" value="INTERMEMBRANE PHOSPHOLIPID TRANSPORT SYSTEM BINDING PROTEIN MLAC"/>
    <property type="match status" value="1"/>
</dbReference>
<proteinExistence type="predicted"/>
<accession>A0AAE9XKY6</accession>
<dbReference type="InterPro" id="IPR008869">
    <property type="entry name" value="MlaC/ttg2D"/>
</dbReference>
<evidence type="ECO:0000313" key="2">
    <source>
        <dbReference type="EMBL" id="WCL53089.1"/>
    </source>
</evidence>
<evidence type="ECO:0000256" key="1">
    <source>
        <dbReference type="SAM" id="SignalP"/>
    </source>
</evidence>
<reference evidence="2" key="1">
    <citation type="submission" date="2023-01" db="EMBL/GenBank/DDBJ databases">
        <title>The genome sequence of Kordiimonadaceae bacterium 6D33.</title>
        <authorList>
            <person name="Liu Y."/>
        </authorList>
    </citation>
    <scope>NUCLEOTIDE SEQUENCE</scope>
    <source>
        <strain evidence="2">6D33</strain>
    </source>
</reference>